<evidence type="ECO:0000256" key="3">
    <source>
        <dbReference type="ARBA" id="ARBA00023163"/>
    </source>
</evidence>
<dbReference type="InterPro" id="IPR028082">
    <property type="entry name" value="Peripla_BP_I"/>
</dbReference>
<dbReference type="RefSeq" id="WP_141269392.1">
    <property type="nucleotide sequence ID" value="NZ_BJNW01000009.1"/>
</dbReference>
<keyword evidence="2" id="KW-0238">DNA-binding</keyword>
<evidence type="ECO:0000256" key="4">
    <source>
        <dbReference type="SAM" id="MobiDB-lite"/>
    </source>
</evidence>
<evidence type="ECO:0000256" key="2">
    <source>
        <dbReference type="ARBA" id="ARBA00023125"/>
    </source>
</evidence>
<evidence type="ECO:0000313" key="7">
    <source>
        <dbReference type="Proteomes" id="UP000315730"/>
    </source>
</evidence>
<proteinExistence type="predicted"/>
<keyword evidence="7" id="KW-1185">Reference proteome</keyword>
<dbReference type="GO" id="GO:0003700">
    <property type="term" value="F:DNA-binding transcription factor activity"/>
    <property type="evidence" value="ECO:0007669"/>
    <property type="project" value="TreeGrafter"/>
</dbReference>
<dbReference type="PANTHER" id="PTHR30146">
    <property type="entry name" value="LACI-RELATED TRANSCRIPTIONAL REPRESSOR"/>
    <property type="match status" value="1"/>
</dbReference>
<gene>
    <name evidence="6" type="ORF">KVA01_12660</name>
</gene>
<reference evidence="6 7" key="1">
    <citation type="submission" date="2019-06" db="EMBL/GenBank/DDBJ databases">
        <title>Whole genome shotgun sequence of Kocuria varians NBRC 15358.</title>
        <authorList>
            <person name="Hosoyama A."/>
            <person name="Uohara A."/>
            <person name="Ohji S."/>
            <person name="Ichikawa N."/>
        </authorList>
    </citation>
    <scope>NUCLEOTIDE SEQUENCE [LARGE SCALE GENOMIC DNA]</scope>
    <source>
        <strain evidence="6 7">NBRC 15358</strain>
    </source>
</reference>
<evidence type="ECO:0000313" key="6">
    <source>
        <dbReference type="EMBL" id="GEC99111.1"/>
    </source>
</evidence>
<dbReference type="Proteomes" id="UP000315730">
    <property type="component" value="Unassembled WGS sequence"/>
</dbReference>
<name>A0A4Y4D1T2_KOCVA</name>
<evidence type="ECO:0000256" key="1">
    <source>
        <dbReference type="ARBA" id="ARBA00023015"/>
    </source>
</evidence>
<accession>A0A4Y4D1T2</accession>
<dbReference type="Pfam" id="PF13377">
    <property type="entry name" value="Peripla_BP_3"/>
    <property type="match status" value="1"/>
</dbReference>
<dbReference type="Pfam" id="PF00356">
    <property type="entry name" value="LacI"/>
    <property type="match status" value="1"/>
</dbReference>
<evidence type="ECO:0000259" key="5">
    <source>
        <dbReference type="PROSITE" id="PS50932"/>
    </source>
</evidence>
<dbReference type="GO" id="GO:0000976">
    <property type="term" value="F:transcription cis-regulatory region binding"/>
    <property type="evidence" value="ECO:0007669"/>
    <property type="project" value="TreeGrafter"/>
</dbReference>
<dbReference type="OrthoDB" id="3510266at2"/>
<dbReference type="AlphaFoldDB" id="A0A4Y4D1T2"/>
<keyword evidence="1" id="KW-0805">Transcription regulation</keyword>
<dbReference type="PROSITE" id="PS50932">
    <property type="entry name" value="HTH_LACI_2"/>
    <property type="match status" value="1"/>
</dbReference>
<dbReference type="SUPFAM" id="SSF53822">
    <property type="entry name" value="Periplasmic binding protein-like I"/>
    <property type="match status" value="1"/>
</dbReference>
<dbReference type="EMBL" id="BJNW01000009">
    <property type="protein sequence ID" value="GEC99111.1"/>
    <property type="molecule type" value="Genomic_DNA"/>
</dbReference>
<dbReference type="PANTHER" id="PTHR30146:SF153">
    <property type="entry name" value="LACTOSE OPERON REPRESSOR"/>
    <property type="match status" value="1"/>
</dbReference>
<sequence length="335" mass="35711">MPGHESPGRRATSADVARRAGVSRTTVSFVLNNTASQSISAETRRRVLDAARELSYAPSPEARALSRGRSSSVLVYLPPARSLTENIGQIVERLSELFSEAGLSMVIHAWTRRPAAQVWSSVTPAAVLAWDLTDEDAQLMRGTGVRGVASWTGSDAIGRWVTGSRERDAARLQVETLVRAGHRVLGYAVTGADHMHGVSQWRYEVLRRECQERGIPEPAVLQLPADAHGAQTALGEWRERHPDVTGLCAHDTTAALAVLAGMRRVGLRAPDDLAVLGVNDSSAAALADPPLTMVDLDAEITARYIVDVVLALVNGEPEPSAPTGGGASLVARDSV</sequence>
<keyword evidence="3" id="KW-0804">Transcription</keyword>
<dbReference type="STRING" id="1272.GCA_900014985_01156"/>
<dbReference type="InterPro" id="IPR000843">
    <property type="entry name" value="HTH_LacI"/>
</dbReference>
<feature type="domain" description="HTH lacI-type" evidence="5">
    <location>
        <begin position="11"/>
        <end position="67"/>
    </location>
</feature>
<dbReference type="Gene3D" id="1.10.260.40">
    <property type="entry name" value="lambda repressor-like DNA-binding domains"/>
    <property type="match status" value="1"/>
</dbReference>
<comment type="caution">
    <text evidence="6">The sequence shown here is derived from an EMBL/GenBank/DDBJ whole genome shotgun (WGS) entry which is preliminary data.</text>
</comment>
<protein>
    <submittedName>
        <fullName evidence="6">LacI family transcriptional regulator</fullName>
    </submittedName>
</protein>
<dbReference type="InterPro" id="IPR010982">
    <property type="entry name" value="Lambda_DNA-bd_dom_sf"/>
</dbReference>
<dbReference type="Gene3D" id="3.40.50.2300">
    <property type="match status" value="1"/>
</dbReference>
<dbReference type="SMART" id="SM00354">
    <property type="entry name" value="HTH_LACI"/>
    <property type="match status" value="1"/>
</dbReference>
<dbReference type="InterPro" id="IPR046335">
    <property type="entry name" value="LacI/GalR-like_sensor"/>
</dbReference>
<organism evidence="6 7">
    <name type="scientific">Kocuria varians</name>
    <name type="common">Micrococcus varians</name>
    <dbReference type="NCBI Taxonomy" id="1272"/>
    <lineage>
        <taxon>Bacteria</taxon>
        <taxon>Bacillati</taxon>
        <taxon>Actinomycetota</taxon>
        <taxon>Actinomycetes</taxon>
        <taxon>Micrococcales</taxon>
        <taxon>Micrococcaceae</taxon>
        <taxon>Kocuria</taxon>
    </lineage>
</organism>
<feature type="region of interest" description="Disordered" evidence="4">
    <location>
        <begin position="316"/>
        <end position="335"/>
    </location>
</feature>
<dbReference type="CDD" id="cd01392">
    <property type="entry name" value="HTH_LacI"/>
    <property type="match status" value="1"/>
</dbReference>
<dbReference type="SUPFAM" id="SSF47413">
    <property type="entry name" value="lambda repressor-like DNA-binding domains"/>
    <property type="match status" value="1"/>
</dbReference>